<evidence type="ECO:0000256" key="2">
    <source>
        <dbReference type="ARBA" id="ARBA00023163"/>
    </source>
</evidence>
<gene>
    <name evidence="4" type="ORF">PEBR_09531</name>
</gene>
<evidence type="ECO:0000313" key="4">
    <source>
        <dbReference type="EMBL" id="OOQ91795.1"/>
    </source>
</evidence>
<dbReference type="PANTHER" id="PTHR38111">
    <property type="entry name" value="ZN(2)-C6 FUNGAL-TYPE DOMAIN-CONTAINING PROTEIN-RELATED"/>
    <property type="match status" value="1"/>
</dbReference>
<comment type="caution">
    <text evidence="4">The sequence shown here is derived from an EMBL/GenBank/DDBJ whole genome shotgun (WGS) entry which is preliminary data.</text>
</comment>
<name>A0A1S9S224_PENBI</name>
<dbReference type="PANTHER" id="PTHR38111:SF9">
    <property type="entry name" value="ZN(2)-C6 FUNGAL-TYPE DOMAIN-CONTAINING PROTEIN"/>
    <property type="match status" value="1"/>
</dbReference>
<evidence type="ECO:0000313" key="5">
    <source>
        <dbReference type="Proteomes" id="UP000190744"/>
    </source>
</evidence>
<evidence type="ECO:0000256" key="3">
    <source>
        <dbReference type="ARBA" id="ARBA00023242"/>
    </source>
</evidence>
<accession>A0A1S9S224</accession>
<proteinExistence type="predicted"/>
<keyword evidence="1" id="KW-0805">Transcription regulation</keyword>
<dbReference type="GO" id="GO:0008270">
    <property type="term" value="F:zinc ion binding"/>
    <property type="evidence" value="ECO:0007669"/>
    <property type="project" value="InterPro"/>
</dbReference>
<dbReference type="InterPro" id="IPR001138">
    <property type="entry name" value="Zn2Cys6_DnaBD"/>
</dbReference>
<protein>
    <recommendedName>
        <fullName evidence="6">Zn(2)-C6 fungal-type domain-containing protein</fullName>
    </recommendedName>
</protein>
<evidence type="ECO:0008006" key="6">
    <source>
        <dbReference type="Google" id="ProtNLM"/>
    </source>
</evidence>
<evidence type="ECO:0000256" key="1">
    <source>
        <dbReference type="ARBA" id="ARBA00023015"/>
    </source>
</evidence>
<dbReference type="InterPro" id="IPR053178">
    <property type="entry name" value="Osmoadaptation_assoc"/>
</dbReference>
<reference evidence="5" key="1">
    <citation type="submission" date="2015-09" db="EMBL/GenBank/DDBJ databases">
        <authorList>
            <person name="Fill T.P."/>
            <person name="Baretta J.F."/>
            <person name="de Almeida L.G."/>
            <person name="Rocha M."/>
            <person name="de Souza D.H."/>
            <person name="Malavazi I."/>
            <person name="Cerdeira L.T."/>
            <person name="Hong H."/>
            <person name="Samborskyy M."/>
            <person name="de Vasconcelos A.T."/>
            <person name="Leadlay P."/>
            <person name="Rodrigues-Filho E."/>
        </authorList>
    </citation>
    <scope>NUCLEOTIDE SEQUENCE [LARGE SCALE GENOMIC DNA]</scope>
    <source>
        <strain evidence="5">LaBioMMi 136</strain>
    </source>
</reference>
<dbReference type="AlphaFoldDB" id="A0A1S9S224"/>
<dbReference type="Proteomes" id="UP000190744">
    <property type="component" value="Unassembled WGS sequence"/>
</dbReference>
<dbReference type="EMBL" id="LJBN01000001">
    <property type="protein sequence ID" value="OOQ91795.1"/>
    <property type="molecule type" value="Genomic_DNA"/>
</dbReference>
<keyword evidence="3" id="KW-0539">Nucleus</keyword>
<organism evidence="4 5">
    <name type="scientific">Penicillium brasilianum</name>
    <dbReference type="NCBI Taxonomy" id="104259"/>
    <lineage>
        <taxon>Eukaryota</taxon>
        <taxon>Fungi</taxon>
        <taxon>Dikarya</taxon>
        <taxon>Ascomycota</taxon>
        <taxon>Pezizomycotina</taxon>
        <taxon>Eurotiomycetes</taxon>
        <taxon>Eurotiomycetidae</taxon>
        <taxon>Eurotiales</taxon>
        <taxon>Aspergillaceae</taxon>
        <taxon>Penicillium</taxon>
    </lineage>
</organism>
<keyword evidence="2" id="KW-0804">Transcription</keyword>
<sequence>MRVRYLPGELAGRFLAYSIVVMQPMGLFPIEAQGLNMLAHKFTVCLVIVDHSTASKGNCLEPVVFGYGCDASLPACSQCLKMGLHCPGARTGAFFVHALPDSTSSKPIARQISTNLKGPTFAGAVQGWSCDRYWAPRLPSYQQPCRADLFDQLFVSHFIESFGFKASRANDPSSIWLNKLAVFITQPSPALVRSSIRAGSMSFYGLLVDDVSIRTEANKWYLRALHGLRCLLKQQAGAFTGDIICSVVMLAHFETTAGTSGEAWFQHVQGAAQMLQPGGPASCRDGFLHQLFRHLRLLIFTAALFKNQQHYFSSHEWLTIPFEIHSKTAFDEFVDILLSLLPCLGVAREMIALRGERASCLKTKLEKLVRESMSQLHSWWTKCILSTNFIEANSEQWTGTSTSGFEDLPGDPEHYPLIPYSDMPSASLSALYDAVNVIILRLSFLVSSSAHLYETRIQLHVKSILLAKEFVATFPGPASSRGSVMVGLPLKIISIWSPSNMLLNAMNPLPGLDSQYEDRGTSSNPSQELFGEVAHHVLQLYSPEVFT</sequence>
<dbReference type="CDD" id="cd00067">
    <property type="entry name" value="GAL4"/>
    <property type="match status" value="1"/>
</dbReference>
<dbReference type="GO" id="GO:0000981">
    <property type="term" value="F:DNA-binding transcription factor activity, RNA polymerase II-specific"/>
    <property type="evidence" value="ECO:0007669"/>
    <property type="project" value="InterPro"/>
</dbReference>